<dbReference type="AlphaFoldDB" id="A0AAP2Z9Y6"/>
<organism evidence="2 3">
    <name type="scientific">Natronosalvus hydrolyticus</name>
    <dbReference type="NCBI Taxonomy" id="2979988"/>
    <lineage>
        <taxon>Archaea</taxon>
        <taxon>Methanobacteriati</taxon>
        <taxon>Methanobacteriota</taxon>
        <taxon>Stenosarchaea group</taxon>
        <taxon>Halobacteria</taxon>
        <taxon>Halobacteriales</taxon>
        <taxon>Natrialbaceae</taxon>
        <taxon>Natronosalvus</taxon>
    </lineage>
</organism>
<name>A0AAP2Z9Y6_9EURY</name>
<comment type="caution">
    <text evidence="2">The sequence shown here is derived from an EMBL/GenBank/DDBJ whole genome shotgun (WGS) entry which is preliminary data.</text>
</comment>
<accession>A0AAP2Z9Y6</accession>
<sequence>MEEGKTFGYHPGRDKWNQAGYKNSWWVGDLLVGITSSNDNRFVPHEFSDITEYTADAVEALKEEYDFNFTGELETSNNYHRYTNEGVFEGLEINPGETDDPSTIGLKITSGNDGRKATEGSYFEERQVCSNGLTLPVGQMSVRQTHHDELDPTMFHQLARSVVENSEMVEERYDQMKEIELDSEWVAFEFLEHRLDLPFYINGGHGDIAMTYNDVVEEPSSPTVYETLQVATEQLTHNSRNDLPRHVINTAQEKASQLVDLNGELPDYDEMVKNTIEDRAYQLRNIDDAEEYWEGEEETINELVEEYGLQA</sequence>
<keyword evidence="3" id="KW-1185">Reference proteome</keyword>
<gene>
    <name evidence="2" type="ORF">OB919_15840</name>
</gene>
<proteinExistence type="predicted"/>
<evidence type="ECO:0000313" key="3">
    <source>
        <dbReference type="Proteomes" id="UP001321047"/>
    </source>
</evidence>
<dbReference type="Pfam" id="PF06067">
    <property type="entry name" value="DUF932"/>
    <property type="match status" value="1"/>
</dbReference>
<dbReference type="RefSeq" id="WP_342809753.1">
    <property type="nucleotide sequence ID" value="NZ_JAOPJZ010000017.1"/>
</dbReference>
<dbReference type="EMBL" id="JAOPJZ010000017">
    <property type="protein sequence ID" value="MCU4753436.1"/>
    <property type="molecule type" value="Genomic_DNA"/>
</dbReference>
<reference evidence="2 3" key="1">
    <citation type="submission" date="2022-09" db="EMBL/GenBank/DDBJ databases">
        <title>Enrichment on poylsaccharides allowed isolation of novel metabolic and taxonomic groups of Haloarchaea.</title>
        <authorList>
            <person name="Sorokin D.Y."/>
            <person name="Elcheninov A.G."/>
            <person name="Khizhniak T.V."/>
            <person name="Kolganova T.V."/>
            <person name="Kublanov I.V."/>
        </authorList>
    </citation>
    <scope>NUCLEOTIDE SEQUENCE [LARGE SCALE GENOMIC DNA]</scope>
    <source>
        <strain evidence="2 3">AArc-curdl1</strain>
    </source>
</reference>
<evidence type="ECO:0000313" key="2">
    <source>
        <dbReference type="EMBL" id="MCU4753436.1"/>
    </source>
</evidence>
<feature type="region of interest" description="Disordered" evidence="1">
    <location>
        <begin position="94"/>
        <end position="117"/>
    </location>
</feature>
<dbReference type="Proteomes" id="UP001321047">
    <property type="component" value="Unassembled WGS sequence"/>
</dbReference>
<evidence type="ECO:0000256" key="1">
    <source>
        <dbReference type="SAM" id="MobiDB-lite"/>
    </source>
</evidence>
<dbReference type="InterPro" id="IPR026325">
    <property type="entry name" value="DUF932"/>
</dbReference>
<protein>
    <submittedName>
        <fullName evidence="2">DUF945 domain-containing protein</fullName>
    </submittedName>
</protein>